<gene>
    <name evidence="9" type="ORF">D9619_011931</name>
</gene>
<dbReference type="SMART" id="SM00872">
    <property type="entry name" value="Alpha-mann_mid"/>
    <property type="match status" value="1"/>
</dbReference>
<feature type="domain" description="Glycoside hydrolase family 38 central" evidence="8">
    <location>
        <begin position="959"/>
        <end position="1031"/>
    </location>
</feature>
<dbReference type="PANTHER" id="PTHR46017:SF1">
    <property type="entry name" value="ALPHA-MANNOSIDASE 2C1"/>
    <property type="match status" value="1"/>
</dbReference>
<dbReference type="Proteomes" id="UP000567179">
    <property type="component" value="Unassembled WGS sequence"/>
</dbReference>
<keyword evidence="7" id="KW-1133">Transmembrane helix</keyword>
<evidence type="ECO:0000256" key="3">
    <source>
        <dbReference type="ARBA" id="ARBA00012752"/>
    </source>
</evidence>
<dbReference type="InterPro" id="IPR011330">
    <property type="entry name" value="Glyco_hydro/deAcase_b/a-brl"/>
</dbReference>
<dbReference type="SUPFAM" id="SSF103473">
    <property type="entry name" value="MFS general substrate transporter"/>
    <property type="match status" value="1"/>
</dbReference>
<dbReference type="InterPro" id="IPR011013">
    <property type="entry name" value="Gal_mutarotase_sf_dom"/>
</dbReference>
<evidence type="ECO:0000256" key="4">
    <source>
        <dbReference type="ARBA" id="ARBA00022723"/>
    </source>
</evidence>
<keyword evidence="5" id="KW-0378">Hydrolase</keyword>
<dbReference type="GO" id="GO:0030246">
    <property type="term" value="F:carbohydrate binding"/>
    <property type="evidence" value="ECO:0007669"/>
    <property type="project" value="InterPro"/>
</dbReference>
<feature type="transmembrane region" description="Helical" evidence="7">
    <location>
        <begin position="130"/>
        <end position="149"/>
    </location>
</feature>
<sequence length="1492" mass="166332">MIGLSSAKAPSPAFKWGIGTIVTSVAYRAIPDSSWRNDEKHSLEKHEFVAVTSKEVDTAAELAAGHDEDLDPQEALRVRVQFMDKTTLGSSAILGIRLGTIFYLSYLLFEFPQNLALQRFPVGKWMSTNIFVWAVALASHAACTSFGGLFAVRLILGMCEGSITAGFMIVTSMFYTRTEQTRRVGYWSWFLTPDERSIAVRRIKSNQTGVENKHFKKDQMIEALTDPKTWMFALFSCLDNIPNSLTNQRQIIVSSFGFTPLQTTLLGCVDGAVEIITIWTGVTLAARIPNSIAYVGFIYFIPNVLGCFLVNFLPWENKVGLLFSVWITGVGTTGFVLSLSWLSTVTAGHTKRVTTNAIMLSAYCIGNAASPFMWQAKYKPRNHIPWIIIGICYVVCMALLLVIRSYLSSENKRRDAEPMDDSFANTYINIIGKDGQAQRVKVSKVEPSSRPLNLFRKYFYSPYLNTVDDHFPRMLHYAESLRSDEFIQQTSYLSHYNMACNHGHGSYPEINRSAGPKWIKNLTKDRLGTFNGGHYSDVNLASVLFTHRLDNAEHVKLKVWSAPGLTKPTFEEAMQQKFRTAKKTNHWWKVTVTIPEYWKQYERVQSLMAFHCKLAGITGGYGGDRRVEYIIPTEAREAGVHEFIIESSCNGMFGVPWNGDTIQPPDMNRYFALASADLVVPNMDAWGLLWDFQALREIVDTLPGNTPLQNKALSVANEIMNVFNKNDTSAVLKARKLAEQVFGEGWEAKGAAIYEEGPEKDNVWGIAKGGSLMGYASGLDGTLSRTQLYPPLFDRVKEKVLDGRFQPVGGSWVENDSNMPSGEALVRQFLFGQRYFETRFGKRCDTAWLPDSFGLTGALPQLIRGAGMNYFFTQKLSWNNINVFPHSTFNWVGIDGTQNLESSDTSLLVFGNGDGGGGPLAKMLENLRRIRAVTNTHRELPPVNMGHSVDEFFEHLEKDSKAGAKLPNWYNHFTLDYQQITTLASLYKHSRKNYVYPKDKIDESWEKVLLNQFHDANRSSGMVYDDAEVLYAEVKRDGEALLEDAFSVLFPNSVPLSSSTRSKSLAGSSKIVAFNTTFFPRWDIVKVPLAKAGSTLKSQILQASDDGKEGYAIMHCPGGGATGELKHPSNALHGQLKPVSVYTNGSDHFVLRNASVQLTISKGRISSLVDVKLSRELIPEGQTGGLVMFQDRPNYWDAWDVEIHHLETAQPLEFSNVCVVAQGPLTAAVRAEVRYGQSTISVTISLNATTATVKENSRSLFNFDAVIDWHQRHEFLKLCGHKYADLSEFGYGVAILSESKYGFSCQGNVLRISLLRSATAPDAEQDQGEHHFSWGVMPHEGHFLESDVPVAGYLYNSPLRVRVIPAGAQDLTSALKSPFVVEGARNVFLETVKRGEYDSFESSANLDDKATTTTIVLRLYEAFGGHAQAKIRISGHLPVVKAFTTNLLEDEDEELYILRAKDADSSETTLSLNFRGFEVKTVKLVLADLASA</sequence>
<feature type="transmembrane region" description="Helical" evidence="7">
    <location>
        <begin position="88"/>
        <end position="109"/>
    </location>
</feature>
<protein>
    <recommendedName>
        <fullName evidence="3">alpha-mannosidase</fullName>
        <ecNumber evidence="3">3.2.1.24</ecNumber>
    </recommendedName>
</protein>
<feature type="transmembrane region" description="Helical" evidence="7">
    <location>
        <begin position="386"/>
        <end position="407"/>
    </location>
</feature>
<dbReference type="InterPro" id="IPR027291">
    <property type="entry name" value="Glyco_hydro_38_N_sf"/>
</dbReference>
<dbReference type="EC" id="3.2.1.24" evidence="3"/>
<dbReference type="SUPFAM" id="SSF74650">
    <property type="entry name" value="Galactose mutarotase-like"/>
    <property type="match status" value="1"/>
</dbReference>
<evidence type="ECO:0000313" key="9">
    <source>
        <dbReference type="EMBL" id="KAF5314453.1"/>
    </source>
</evidence>
<evidence type="ECO:0000256" key="7">
    <source>
        <dbReference type="SAM" id="Phobius"/>
    </source>
</evidence>
<dbReference type="Pfam" id="PF22907">
    <property type="entry name" value="Ams1-like_1st"/>
    <property type="match status" value="1"/>
</dbReference>
<accession>A0A8H5B1S4</accession>
<dbReference type="SUPFAM" id="SSF88688">
    <property type="entry name" value="Families 57/38 glycoside transferase middle domain"/>
    <property type="match status" value="1"/>
</dbReference>
<proteinExistence type="inferred from homology"/>
<evidence type="ECO:0000256" key="5">
    <source>
        <dbReference type="ARBA" id="ARBA00022801"/>
    </source>
</evidence>
<keyword evidence="4" id="KW-0479">Metal-binding</keyword>
<feature type="transmembrane region" description="Helical" evidence="7">
    <location>
        <begin position="292"/>
        <end position="313"/>
    </location>
</feature>
<dbReference type="GO" id="GO:0009313">
    <property type="term" value="P:oligosaccharide catabolic process"/>
    <property type="evidence" value="ECO:0007669"/>
    <property type="project" value="TreeGrafter"/>
</dbReference>
<dbReference type="GO" id="GO:0000329">
    <property type="term" value="C:fungal-type vacuole membrane"/>
    <property type="evidence" value="ECO:0007669"/>
    <property type="project" value="TreeGrafter"/>
</dbReference>
<dbReference type="GO" id="GO:0046872">
    <property type="term" value="F:metal ion binding"/>
    <property type="evidence" value="ECO:0007669"/>
    <property type="project" value="UniProtKB-KW"/>
</dbReference>
<dbReference type="InterPro" id="IPR000602">
    <property type="entry name" value="Glyco_hydro_38_N"/>
</dbReference>
<comment type="caution">
    <text evidence="9">The sequence shown here is derived from an EMBL/GenBank/DDBJ whole genome shotgun (WGS) entry which is preliminary data.</text>
</comment>
<dbReference type="PANTHER" id="PTHR46017">
    <property type="entry name" value="ALPHA-MANNOSIDASE 2C1"/>
    <property type="match status" value="1"/>
</dbReference>
<comment type="similarity">
    <text evidence="2">Belongs to the glycosyl hydrolase 38 family.</text>
</comment>
<feature type="transmembrane region" description="Helical" evidence="7">
    <location>
        <begin position="155"/>
        <end position="175"/>
    </location>
</feature>
<feature type="transmembrane region" description="Helical" evidence="7">
    <location>
        <begin position="319"/>
        <end position="342"/>
    </location>
</feature>
<dbReference type="OrthoDB" id="10261055at2759"/>
<reference evidence="9 10" key="1">
    <citation type="journal article" date="2020" name="ISME J.">
        <title>Uncovering the hidden diversity of litter-decomposition mechanisms in mushroom-forming fungi.</title>
        <authorList>
            <person name="Floudas D."/>
            <person name="Bentzer J."/>
            <person name="Ahren D."/>
            <person name="Johansson T."/>
            <person name="Persson P."/>
            <person name="Tunlid A."/>
        </authorList>
    </citation>
    <scope>NUCLEOTIDE SEQUENCE [LARGE SCALE GENOMIC DNA]</scope>
    <source>
        <strain evidence="9 10">CBS 101986</strain>
    </source>
</reference>
<keyword evidence="7" id="KW-0472">Membrane</keyword>
<dbReference type="GO" id="GO:0004559">
    <property type="term" value="F:alpha-mannosidase activity"/>
    <property type="evidence" value="ECO:0007669"/>
    <property type="project" value="UniProtKB-EC"/>
</dbReference>
<evidence type="ECO:0000256" key="1">
    <source>
        <dbReference type="ARBA" id="ARBA00000365"/>
    </source>
</evidence>
<dbReference type="InterPro" id="IPR036259">
    <property type="entry name" value="MFS_trans_sf"/>
</dbReference>
<dbReference type="Pfam" id="PF09261">
    <property type="entry name" value="Alpha-mann_mid"/>
    <property type="match status" value="1"/>
</dbReference>
<keyword evidence="10" id="KW-1185">Reference proteome</keyword>
<evidence type="ECO:0000256" key="2">
    <source>
        <dbReference type="ARBA" id="ARBA00009792"/>
    </source>
</evidence>
<evidence type="ECO:0000313" key="10">
    <source>
        <dbReference type="Proteomes" id="UP000567179"/>
    </source>
</evidence>
<name>A0A8H5B1S4_9AGAR</name>
<organism evidence="9 10">
    <name type="scientific">Psilocybe cf. subviscida</name>
    <dbReference type="NCBI Taxonomy" id="2480587"/>
    <lineage>
        <taxon>Eukaryota</taxon>
        <taxon>Fungi</taxon>
        <taxon>Dikarya</taxon>
        <taxon>Basidiomycota</taxon>
        <taxon>Agaricomycotina</taxon>
        <taxon>Agaricomycetes</taxon>
        <taxon>Agaricomycetidae</taxon>
        <taxon>Agaricales</taxon>
        <taxon>Agaricineae</taxon>
        <taxon>Strophariaceae</taxon>
        <taxon>Psilocybe</taxon>
    </lineage>
</organism>
<keyword evidence="7" id="KW-0812">Transmembrane</keyword>
<dbReference type="InterPro" id="IPR015341">
    <property type="entry name" value="Glyco_hydro_38_cen"/>
</dbReference>
<evidence type="ECO:0000256" key="6">
    <source>
        <dbReference type="ARBA" id="ARBA00023295"/>
    </source>
</evidence>
<dbReference type="InterPro" id="IPR011682">
    <property type="entry name" value="Glyco_hydro_38_C"/>
</dbReference>
<dbReference type="Gene3D" id="1.20.1250.20">
    <property type="entry name" value="MFS general substrate transporter like domains"/>
    <property type="match status" value="2"/>
</dbReference>
<evidence type="ECO:0000259" key="8">
    <source>
        <dbReference type="SMART" id="SM00872"/>
    </source>
</evidence>
<dbReference type="InterPro" id="IPR037094">
    <property type="entry name" value="Glyco_hydro_38_cen_sf"/>
</dbReference>
<dbReference type="EMBL" id="JAACJJ010000044">
    <property type="protein sequence ID" value="KAF5314453.1"/>
    <property type="molecule type" value="Genomic_DNA"/>
</dbReference>
<dbReference type="InterPro" id="IPR054723">
    <property type="entry name" value="Ams1-like_N"/>
</dbReference>
<dbReference type="GO" id="GO:0006013">
    <property type="term" value="P:mannose metabolic process"/>
    <property type="evidence" value="ECO:0007669"/>
    <property type="project" value="InterPro"/>
</dbReference>
<comment type="catalytic activity">
    <reaction evidence="1">
        <text>Hydrolysis of terminal, non-reducing alpha-D-mannose residues in alpha-D-mannosides.</text>
        <dbReference type="EC" id="3.2.1.24"/>
    </reaction>
</comment>
<feature type="transmembrane region" description="Helical" evidence="7">
    <location>
        <begin position="354"/>
        <end position="374"/>
    </location>
</feature>
<dbReference type="Pfam" id="PF07748">
    <property type="entry name" value="Glyco_hydro_38C"/>
    <property type="match status" value="2"/>
</dbReference>
<dbReference type="InterPro" id="IPR041147">
    <property type="entry name" value="GH38_C"/>
</dbReference>
<dbReference type="Pfam" id="PF01074">
    <property type="entry name" value="Glyco_hydro_38N"/>
    <property type="match status" value="1"/>
</dbReference>
<dbReference type="Gene3D" id="3.20.110.10">
    <property type="entry name" value="Glycoside hydrolase 38, N terminal domain"/>
    <property type="match status" value="1"/>
</dbReference>
<keyword evidence="6" id="KW-0326">Glycosidase</keyword>
<dbReference type="SUPFAM" id="SSF88713">
    <property type="entry name" value="Glycoside hydrolase/deacetylase"/>
    <property type="match status" value="1"/>
</dbReference>
<dbReference type="Gene3D" id="2.70.98.30">
    <property type="entry name" value="Golgi alpha-mannosidase II, domain 4"/>
    <property type="match status" value="2"/>
</dbReference>
<dbReference type="InterPro" id="IPR028995">
    <property type="entry name" value="Glyco_hydro_57/38_cen_sf"/>
</dbReference>
<dbReference type="Pfam" id="PF17677">
    <property type="entry name" value="Glyco_hydro38C2"/>
    <property type="match status" value="1"/>
</dbReference>
<dbReference type="Gene3D" id="1.20.1270.50">
    <property type="entry name" value="Glycoside hydrolase family 38, central domain"/>
    <property type="match status" value="1"/>
</dbReference>